<protein>
    <submittedName>
        <fullName evidence="6">Response regulator transcription factor</fullName>
    </submittedName>
</protein>
<dbReference type="PROSITE" id="PS51755">
    <property type="entry name" value="OMPR_PHOB"/>
    <property type="match status" value="1"/>
</dbReference>
<evidence type="ECO:0000259" key="4">
    <source>
        <dbReference type="PROSITE" id="PS50110"/>
    </source>
</evidence>
<evidence type="ECO:0000313" key="7">
    <source>
        <dbReference type="Proteomes" id="UP001556098"/>
    </source>
</evidence>
<feature type="modified residue" description="4-aspartylphosphate" evidence="2">
    <location>
        <position position="58"/>
    </location>
</feature>
<dbReference type="PROSITE" id="PS50110">
    <property type="entry name" value="RESPONSE_REGULATORY"/>
    <property type="match status" value="1"/>
</dbReference>
<keyword evidence="7" id="KW-1185">Reference proteome</keyword>
<dbReference type="Gene3D" id="3.40.50.2300">
    <property type="match status" value="1"/>
</dbReference>
<comment type="caution">
    <text evidence="6">The sequence shown here is derived from an EMBL/GenBank/DDBJ whole genome shotgun (WGS) entry which is preliminary data.</text>
</comment>
<feature type="domain" description="OmpR/PhoB-type" evidence="5">
    <location>
        <begin position="130"/>
        <end position="228"/>
    </location>
</feature>
<dbReference type="CDD" id="cd00383">
    <property type="entry name" value="trans_reg_C"/>
    <property type="match status" value="1"/>
</dbReference>
<keyword evidence="2" id="KW-0597">Phosphoprotein</keyword>
<dbReference type="SUPFAM" id="SSF46894">
    <property type="entry name" value="C-terminal effector domain of the bipartite response regulators"/>
    <property type="match status" value="1"/>
</dbReference>
<dbReference type="InterPro" id="IPR039420">
    <property type="entry name" value="WalR-like"/>
</dbReference>
<dbReference type="SMART" id="SM00448">
    <property type="entry name" value="REC"/>
    <property type="match status" value="1"/>
</dbReference>
<feature type="DNA-binding region" description="OmpR/PhoB-type" evidence="3">
    <location>
        <begin position="130"/>
        <end position="228"/>
    </location>
</feature>
<dbReference type="Pfam" id="PF00486">
    <property type="entry name" value="Trans_reg_C"/>
    <property type="match status" value="1"/>
</dbReference>
<dbReference type="InterPro" id="IPR036388">
    <property type="entry name" value="WH-like_DNA-bd_sf"/>
</dbReference>
<dbReference type="InterPro" id="IPR016032">
    <property type="entry name" value="Sig_transdc_resp-reg_C-effctor"/>
</dbReference>
<evidence type="ECO:0000256" key="2">
    <source>
        <dbReference type="PROSITE-ProRule" id="PRU00169"/>
    </source>
</evidence>
<evidence type="ECO:0000259" key="5">
    <source>
        <dbReference type="PROSITE" id="PS51755"/>
    </source>
</evidence>
<dbReference type="Pfam" id="PF00072">
    <property type="entry name" value="Response_reg"/>
    <property type="match status" value="1"/>
</dbReference>
<dbReference type="SUPFAM" id="SSF52172">
    <property type="entry name" value="CheY-like"/>
    <property type="match status" value="1"/>
</dbReference>
<gene>
    <name evidence="6" type="ORF">AB2B41_22800</name>
</gene>
<evidence type="ECO:0000256" key="3">
    <source>
        <dbReference type="PROSITE-ProRule" id="PRU01091"/>
    </source>
</evidence>
<dbReference type="Gene3D" id="6.10.250.690">
    <property type="match status" value="1"/>
</dbReference>
<organism evidence="6 7">
    <name type="scientific">Sulfitobacter sediminis</name>
    <dbReference type="NCBI Taxonomy" id="3234186"/>
    <lineage>
        <taxon>Bacteria</taxon>
        <taxon>Pseudomonadati</taxon>
        <taxon>Pseudomonadota</taxon>
        <taxon>Alphaproteobacteria</taxon>
        <taxon>Rhodobacterales</taxon>
        <taxon>Roseobacteraceae</taxon>
        <taxon>Sulfitobacter</taxon>
    </lineage>
</organism>
<dbReference type="InterPro" id="IPR011006">
    <property type="entry name" value="CheY-like_superfamily"/>
</dbReference>
<dbReference type="InterPro" id="IPR001867">
    <property type="entry name" value="OmpR/PhoB-type_DNA-bd"/>
</dbReference>
<dbReference type="RefSeq" id="WP_367880127.1">
    <property type="nucleotide sequence ID" value="NZ_JBFNXX010000058.1"/>
</dbReference>
<evidence type="ECO:0000256" key="1">
    <source>
        <dbReference type="ARBA" id="ARBA00023125"/>
    </source>
</evidence>
<dbReference type="Proteomes" id="UP001556098">
    <property type="component" value="Unassembled WGS sequence"/>
</dbReference>
<accession>A0ABV3RU91</accession>
<dbReference type="InterPro" id="IPR001789">
    <property type="entry name" value="Sig_transdc_resp-reg_receiver"/>
</dbReference>
<dbReference type="SMART" id="SM00862">
    <property type="entry name" value="Trans_reg_C"/>
    <property type="match status" value="1"/>
</dbReference>
<reference evidence="6 7" key="1">
    <citation type="submission" date="2024-07" db="EMBL/GenBank/DDBJ databases">
        <title>Marimonas sp.nov., isolated from tidal-flat sediment.</title>
        <authorList>
            <person name="Jayan J.N."/>
            <person name="Lee S.S."/>
        </authorList>
    </citation>
    <scope>NUCLEOTIDE SEQUENCE [LARGE SCALE GENOMIC DNA]</scope>
    <source>
        <strain evidence="6 7">MJW-29</strain>
    </source>
</reference>
<sequence>MAQGANADRVLVIEDDLFVQGLMSSLLETEGFVTARAGTAKQALAELERVSISAILLDLGLPDEEGLALLRKLRRRTTAPVIVVTASEGIDERIAALEMGADDFVVKPVEPRELILRLKRAIRGSDQADRTRFEAAGWSLDLASRVLHSPEGSRVELRRAEFNLLAALFQARGRVLTRDQLLDAISTGAEAPTERTVDVLVSRVRKKTGTSGNGLIVTVTGVGYTLSASTP</sequence>
<evidence type="ECO:0000313" key="6">
    <source>
        <dbReference type="EMBL" id="MEW9922439.1"/>
    </source>
</evidence>
<dbReference type="Gene3D" id="1.10.10.10">
    <property type="entry name" value="Winged helix-like DNA-binding domain superfamily/Winged helix DNA-binding domain"/>
    <property type="match status" value="1"/>
</dbReference>
<dbReference type="PANTHER" id="PTHR48111">
    <property type="entry name" value="REGULATOR OF RPOS"/>
    <property type="match status" value="1"/>
</dbReference>
<name>A0ABV3RU91_9RHOB</name>
<keyword evidence="1 3" id="KW-0238">DNA-binding</keyword>
<feature type="domain" description="Response regulatory" evidence="4">
    <location>
        <begin position="9"/>
        <end position="122"/>
    </location>
</feature>
<dbReference type="PANTHER" id="PTHR48111:SF58">
    <property type="entry name" value="TORCAD OPERON TRANSCRIPTIONAL REGULATORY PROTEIN TORR"/>
    <property type="match status" value="1"/>
</dbReference>
<dbReference type="EMBL" id="JBFNXX010000058">
    <property type="protein sequence ID" value="MEW9922439.1"/>
    <property type="molecule type" value="Genomic_DNA"/>
</dbReference>
<proteinExistence type="predicted"/>